<proteinExistence type="inferred from homology"/>
<dbReference type="eggNOG" id="KOG0841">
    <property type="taxonomic scope" value="Eukaryota"/>
</dbReference>
<accession>K3W6D4</accession>
<dbReference type="Pfam" id="PF00244">
    <property type="entry name" value="14-3-3"/>
    <property type="match status" value="1"/>
</dbReference>
<dbReference type="PRINTS" id="PR00305">
    <property type="entry name" value="1433ZETA"/>
</dbReference>
<dbReference type="InterPro" id="IPR023410">
    <property type="entry name" value="14-3-3_domain"/>
</dbReference>
<evidence type="ECO:0000313" key="3">
    <source>
        <dbReference type="EnsemblProtists" id="PYU1_T000525"/>
    </source>
</evidence>
<reference evidence="3" key="3">
    <citation type="submission" date="2015-02" db="UniProtKB">
        <authorList>
            <consortium name="EnsemblProtists"/>
        </authorList>
    </citation>
    <scope>IDENTIFICATION</scope>
    <source>
        <strain evidence="3">DAOM BR144</strain>
    </source>
</reference>
<keyword evidence="4" id="KW-1185">Reference proteome</keyword>
<evidence type="ECO:0000313" key="4">
    <source>
        <dbReference type="Proteomes" id="UP000019132"/>
    </source>
</evidence>
<dbReference type="HOGENOM" id="CLU_058290_0_0_1"/>
<dbReference type="OMA" id="MIKNYRQ"/>
<evidence type="ECO:0000256" key="1">
    <source>
        <dbReference type="ARBA" id="ARBA00006141"/>
    </source>
</evidence>
<evidence type="ECO:0000259" key="2">
    <source>
        <dbReference type="SMART" id="SM00101"/>
    </source>
</evidence>
<dbReference type="PANTHER" id="PTHR18860">
    <property type="entry name" value="14-3-3 PROTEIN"/>
    <property type="match status" value="1"/>
</dbReference>
<feature type="domain" description="14-3-3" evidence="2">
    <location>
        <begin position="1"/>
        <end position="222"/>
    </location>
</feature>
<dbReference type="SMART" id="SM00101">
    <property type="entry name" value="14_3_3"/>
    <property type="match status" value="1"/>
</dbReference>
<dbReference type="SUPFAM" id="SSF48445">
    <property type="entry name" value="14-3-3 protein"/>
    <property type="match status" value="1"/>
</dbReference>
<dbReference type="InterPro" id="IPR036815">
    <property type="entry name" value="14-3-3_dom_sf"/>
</dbReference>
<dbReference type="EMBL" id="GL376636">
    <property type="status" value="NOT_ANNOTATED_CDS"/>
    <property type="molecule type" value="Genomic_DNA"/>
</dbReference>
<reference evidence="4" key="1">
    <citation type="journal article" date="2010" name="Genome Biol.">
        <title>Genome sequence of the necrotrophic plant pathogen Pythium ultimum reveals original pathogenicity mechanisms and effector repertoire.</title>
        <authorList>
            <person name="Levesque C.A."/>
            <person name="Brouwer H."/>
            <person name="Cano L."/>
            <person name="Hamilton J.P."/>
            <person name="Holt C."/>
            <person name="Huitema E."/>
            <person name="Raffaele S."/>
            <person name="Robideau G.P."/>
            <person name="Thines M."/>
            <person name="Win J."/>
            <person name="Zerillo M.M."/>
            <person name="Beakes G.W."/>
            <person name="Boore J.L."/>
            <person name="Busam D."/>
            <person name="Dumas B."/>
            <person name="Ferriera S."/>
            <person name="Fuerstenberg S.I."/>
            <person name="Gachon C.M."/>
            <person name="Gaulin E."/>
            <person name="Govers F."/>
            <person name="Grenville-Briggs L."/>
            <person name="Horner N."/>
            <person name="Hostetler J."/>
            <person name="Jiang R.H."/>
            <person name="Johnson J."/>
            <person name="Krajaejun T."/>
            <person name="Lin H."/>
            <person name="Meijer H.J."/>
            <person name="Moore B."/>
            <person name="Morris P."/>
            <person name="Phuntmart V."/>
            <person name="Puiu D."/>
            <person name="Shetty J."/>
            <person name="Stajich J.E."/>
            <person name="Tripathy S."/>
            <person name="Wawra S."/>
            <person name="van West P."/>
            <person name="Whitty B.R."/>
            <person name="Coutinho P.M."/>
            <person name="Henrissat B."/>
            <person name="Martin F."/>
            <person name="Thomas P.D."/>
            <person name="Tyler B.M."/>
            <person name="De Vries R.P."/>
            <person name="Kamoun S."/>
            <person name="Yandell M."/>
            <person name="Tisserat N."/>
            <person name="Buell C.R."/>
        </authorList>
    </citation>
    <scope>NUCLEOTIDE SEQUENCE</scope>
    <source>
        <strain evidence="4">DAOM:BR144</strain>
    </source>
</reference>
<dbReference type="AlphaFoldDB" id="K3W6D4"/>
<protein>
    <recommendedName>
        <fullName evidence="2">14-3-3 domain-containing protein</fullName>
    </recommendedName>
</protein>
<reference evidence="4" key="2">
    <citation type="submission" date="2010-04" db="EMBL/GenBank/DDBJ databases">
        <authorList>
            <person name="Buell R."/>
            <person name="Hamilton J."/>
            <person name="Hostetler J."/>
        </authorList>
    </citation>
    <scope>NUCLEOTIDE SEQUENCE [LARGE SCALE GENOMIC DNA]</scope>
    <source>
        <strain evidence="4">DAOM:BR144</strain>
    </source>
</reference>
<comment type="similarity">
    <text evidence="1">Belongs to the 14-3-3 family.</text>
</comment>
<dbReference type="VEuPathDB" id="FungiDB:PYU1_G000525"/>
<name>K3W6D4_GLOUD</name>
<dbReference type="Gene3D" id="1.20.190.20">
    <property type="entry name" value="14-3-3 domain"/>
    <property type="match status" value="1"/>
</dbReference>
<dbReference type="STRING" id="431595.K3W6D4"/>
<dbReference type="EnsemblProtists" id="PYU1_T000525">
    <property type="protein sequence ID" value="PYU1_T000525"/>
    <property type="gene ID" value="PYU1_G000525"/>
</dbReference>
<dbReference type="PIRSF" id="PIRSF000868">
    <property type="entry name" value="14-3-3"/>
    <property type="match status" value="1"/>
</dbReference>
<dbReference type="Proteomes" id="UP000019132">
    <property type="component" value="Unassembled WGS sequence"/>
</dbReference>
<sequence length="230" mass="26278">MAHFMMLAATTYNDEFVCEERKLLSTAYQNVITTLCASYRAVETTAVKPERSAHERRLVTKYRTRIQDELVAICNELLMVVDKHLLPSSSETEAKVFYYKMKADFYRYLVEMQVDITRRHSATSALEAYKQAFTLAIAELPSTHPLRLDLALNFAVFYFEILNSTDRASSLADLAVDDTVGGQRRLSDPAYRDSTLIMQLLRDNAILWKADQAPDTIKKAATASNWWKSQ</sequence>
<dbReference type="InterPro" id="IPR000308">
    <property type="entry name" value="14-3-3"/>
</dbReference>
<dbReference type="InParanoid" id="K3W6D4"/>
<organism evidence="3 4">
    <name type="scientific">Globisporangium ultimum (strain ATCC 200006 / CBS 805.95 / DAOM BR144)</name>
    <name type="common">Pythium ultimum</name>
    <dbReference type="NCBI Taxonomy" id="431595"/>
    <lineage>
        <taxon>Eukaryota</taxon>
        <taxon>Sar</taxon>
        <taxon>Stramenopiles</taxon>
        <taxon>Oomycota</taxon>
        <taxon>Peronosporomycetes</taxon>
        <taxon>Pythiales</taxon>
        <taxon>Pythiaceae</taxon>
        <taxon>Globisporangium</taxon>
    </lineage>
</organism>